<dbReference type="GO" id="GO:0004016">
    <property type="term" value="F:adenylate cyclase activity"/>
    <property type="evidence" value="ECO:0007669"/>
    <property type="project" value="UniProtKB-ARBA"/>
</dbReference>
<dbReference type="GO" id="GO:0009190">
    <property type="term" value="P:cyclic nucleotide biosynthetic process"/>
    <property type="evidence" value="ECO:0007669"/>
    <property type="project" value="InterPro"/>
</dbReference>
<dbReference type="RefSeq" id="WP_020919331.1">
    <property type="nucleotide sequence ID" value="NZ_CP020911.1"/>
</dbReference>
<feature type="domain" description="Guanylate cyclase" evidence="1">
    <location>
        <begin position="41"/>
        <end position="90"/>
    </location>
</feature>
<evidence type="ECO:0000259" key="1">
    <source>
        <dbReference type="PROSITE" id="PS50125"/>
    </source>
</evidence>
<proteinExistence type="predicted"/>
<sequence length="135" mass="15065">MELPGDDHVIWAGDADRTLDEVEEFLTGIRPQPASERLLLTVMFTDIVGSTYITAEPGDRRWEELLHRHDAAVRAELGRFGGSEIKTMGDGSLQPSTDRARQSNARVQYAIERQKWGSVSVRRFIPASARSAAKI</sequence>
<dbReference type="Proteomes" id="UP000194159">
    <property type="component" value="Plasmid pRetNXC12e"/>
</dbReference>
<dbReference type="AlphaFoldDB" id="A0AAN1BP77"/>
<evidence type="ECO:0000313" key="2">
    <source>
        <dbReference type="EMBL" id="ARQ14312.1"/>
    </source>
</evidence>
<reference evidence="2 3" key="1">
    <citation type="submission" date="2017-04" db="EMBL/GenBank/DDBJ databases">
        <title>Complete genome sequences of Rhizobium genomic linages associated to common bean (phaseolus vulgaris).</title>
        <authorList>
            <person name="Santamaria R.I."/>
            <person name="Bustos P."/>
            <person name="Perez-Carrascal O."/>
            <person name="Martinez-Flores I."/>
            <person name="Juarez S."/>
            <person name="Lozano L."/>
            <person name="Miranda F."/>
            <person name="Vinuesa P."/>
            <person name="Martinez-Romero E."/>
            <person name="Cevallos M.A."/>
            <person name="Romero D."/>
            <person name="Davila G."/>
            <person name="Gonzalez V."/>
        </authorList>
    </citation>
    <scope>NUCLEOTIDE SEQUENCE [LARGE SCALE GENOMIC DNA]</scope>
    <source>
        <strain evidence="2 3">NXC12</strain>
        <plasmid evidence="3">pretnxc12e</plasmid>
    </source>
</reference>
<keyword evidence="2" id="KW-0614">Plasmid</keyword>
<dbReference type="EMBL" id="CP020911">
    <property type="protein sequence ID" value="ARQ14312.1"/>
    <property type="molecule type" value="Genomic_DNA"/>
</dbReference>
<dbReference type="InterPro" id="IPR029787">
    <property type="entry name" value="Nucleotide_cyclase"/>
</dbReference>
<dbReference type="PROSITE" id="PS50125">
    <property type="entry name" value="GUANYLATE_CYCLASE_2"/>
    <property type="match status" value="1"/>
</dbReference>
<dbReference type="SUPFAM" id="SSF55073">
    <property type="entry name" value="Nucleotide cyclase"/>
    <property type="match status" value="1"/>
</dbReference>
<dbReference type="GO" id="GO:0035556">
    <property type="term" value="P:intracellular signal transduction"/>
    <property type="evidence" value="ECO:0007669"/>
    <property type="project" value="InterPro"/>
</dbReference>
<name>A0AAN1BP77_RHIET</name>
<accession>A0AAN1BP77</accession>
<evidence type="ECO:0000313" key="3">
    <source>
        <dbReference type="Proteomes" id="UP000194159"/>
    </source>
</evidence>
<dbReference type="InterPro" id="IPR001054">
    <property type="entry name" value="A/G_cyclase"/>
</dbReference>
<protein>
    <submittedName>
        <fullName evidence="2">Adenylate/guanylate cyclase domain-containing protein</fullName>
    </submittedName>
</protein>
<dbReference type="Gene3D" id="3.30.70.1230">
    <property type="entry name" value="Nucleotide cyclase"/>
    <property type="match status" value="1"/>
</dbReference>
<organism evidence="2 3">
    <name type="scientific">Rhizobium etli</name>
    <dbReference type="NCBI Taxonomy" id="29449"/>
    <lineage>
        <taxon>Bacteria</taxon>
        <taxon>Pseudomonadati</taxon>
        <taxon>Pseudomonadota</taxon>
        <taxon>Alphaproteobacteria</taxon>
        <taxon>Hyphomicrobiales</taxon>
        <taxon>Rhizobiaceae</taxon>
        <taxon>Rhizobium/Agrobacterium group</taxon>
        <taxon>Rhizobium</taxon>
    </lineage>
</organism>
<gene>
    <name evidence="2" type="ORF">NXC12_PE00718</name>
</gene>
<geneLocation type="plasmid" evidence="3">
    <name>pretnxc12e</name>
</geneLocation>